<name>A0A507ZXK8_9FLAO</name>
<feature type="transmembrane region" description="Helical" evidence="1">
    <location>
        <begin position="7"/>
        <end position="27"/>
    </location>
</feature>
<keyword evidence="1" id="KW-0472">Membrane</keyword>
<dbReference type="AlphaFoldDB" id="A0A507ZXK8"/>
<dbReference type="RefSeq" id="WP_141420169.1">
    <property type="nucleotide sequence ID" value="NZ_VIAR01000001.1"/>
</dbReference>
<dbReference type="OrthoDB" id="1446429at2"/>
<comment type="caution">
    <text evidence="2">The sequence shown here is derived from an EMBL/GenBank/DDBJ whole genome shotgun (WGS) entry which is preliminary data.</text>
</comment>
<keyword evidence="3" id="KW-1185">Reference proteome</keyword>
<feature type="transmembrane region" description="Helical" evidence="1">
    <location>
        <begin position="79"/>
        <end position="96"/>
    </location>
</feature>
<feature type="transmembrane region" description="Helical" evidence="1">
    <location>
        <begin position="47"/>
        <end position="67"/>
    </location>
</feature>
<protein>
    <submittedName>
        <fullName evidence="2">Uncharacterized protein</fullName>
    </submittedName>
</protein>
<evidence type="ECO:0000313" key="2">
    <source>
        <dbReference type="EMBL" id="TQD40438.1"/>
    </source>
</evidence>
<proteinExistence type="predicted"/>
<evidence type="ECO:0000256" key="1">
    <source>
        <dbReference type="SAM" id="Phobius"/>
    </source>
</evidence>
<reference evidence="2 3" key="1">
    <citation type="submission" date="2019-06" db="EMBL/GenBank/DDBJ databases">
        <title>Flavibacter putida gen. nov., sp. nov., a novel marine bacterium of the family Flavobacteriaceae isolated from coastal seawater.</title>
        <authorList>
            <person name="Feng X."/>
        </authorList>
    </citation>
    <scope>NUCLEOTIDE SEQUENCE [LARGE SCALE GENOMIC DNA]</scope>
    <source>
        <strain evidence="2 3">PLHSN227</strain>
    </source>
</reference>
<organism evidence="2 3">
    <name type="scientific">Haloflavibacter putidus</name>
    <dbReference type="NCBI Taxonomy" id="2576776"/>
    <lineage>
        <taxon>Bacteria</taxon>
        <taxon>Pseudomonadati</taxon>
        <taxon>Bacteroidota</taxon>
        <taxon>Flavobacteriia</taxon>
        <taxon>Flavobacteriales</taxon>
        <taxon>Flavobacteriaceae</taxon>
        <taxon>Haloflavibacter</taxon>
    </lineage>
</organism>
<accession>A0A507ZXK8</accession>
<keyword evidence="1" id="KW-1133">Transmembrane helix</keyword>
<dbReference type="Proteomes" id="UP000317169">
    <property type="component" value="Unassembled WGS sequence"/>
</dbReference>
<feature type="transmembrane region" description="Helical" evidence="1">
    <location>
        <begin position="124"/>
        <end position="141"/>
    </location>
</feature>
<evidence type="ECO:0000313" key="3">
    <source>
        <dbReference type="Proteomes" id="UP000317169"/>
    </source>
</evidence>
<sequence length="146" mass="15610">MTLHKVLKYLAIVIGVIGLIFLGRIVVAGDDAIKASGDMQASMLDPFIYLTYAVLAVIIVLVAIFVVKGLITGNIKKTLLSIGIFAVVVLISYFIAEPTVNFELAAGSSVDETTSIWVDTGLRTFYILAIVAVGTMVFSGVKKLIK</sequence>
<dbReference type="EMBL" id="VIAR01000001">
    <property type="protein sequence ID" value="TQD40438.1"/>
    <property type="molecule type" value="Genomic_DNA"/>
</dbReference>
<gene>
    <name evidence="2" type="ORF">FKR84_00215</name>
</gene>
<keyword evidence="1" id="KW-0812">Transmembrane</keyword>